<evidence type="ECO:0000256" key="3">
    <source>
        <dbReference type="ARBA" id="ARBA00022777"/>
    </source>
</evidence>
<evidence type="ECO:0000256" key="2">
    <source>
        <dbReference type="ARBA" id="ARBA00022679"/>
    </source>
</evidence>
<reference evidence="5" key="1">
    <citation type="journal article" date="2014" name="Nucleic Acids Res.">
        <title>The evolutionary dynamics of variant antigen genes in Babesia reveal a history of genomic innovation underlying host-parasite interaction.</title>
        <authorList>
            <person name="Jackson A.P."/>
            <person name="Otto T.D."/>
            <person name="Darby A."/>
            <person name="Ramaprasad A."/>
            <person name="Xia D."/>
            <person name="Echaide I.E."/>
            <person name="Farber M."/>
            <person name="Gahlot S."/>
            <person name="Gamble J."/>
            <person name="Gupta D."/>
            <person name="Gupta Y."/>
            <person name="Jackson L."/>
            <person name="Malandrin L."/>
            <person name="Malas T.B."/>
            <person name="Moussa E."/>
            <person name="Nair M."/>
            <person name="Reid A.J."/>
            <person name="Sanders M."/>
            <person name="Sharma J."/>
            <person name="Tracey A."/>
            <person name="Quail M.A."/>
            <person name="Weir W."/>
            <person name="Wastling J.M."/>
            <person name="Hall N."/>
            <person name="Willadsen P."/>
            <person name="Lingelbach K."/>
            <person name="Shiels B."/>
            <person name="Tait A."/>
            <person name="Berriman M."/>
            <person name="Allred D.R."/>
            <person name="Pain A."/>
        </authorList>
    </citation>
    <scope>NUCLEOTIDE SEQUENCE</scope>
    <source>
        <strain evidence="5">1802A</strain>
    </source>
</reference>
<dbReference type="SUPFAM" id="SSF53613">
    <property type="entry name" value="Ribokinase-like"/>
    <property type="match status" value="1"/>
</dbReference>
<evidence type="ECO:0000313" key="6">
    <source>
        <dbReference type="Proteomes" id="UP001195914"/>
    </source>
</evidence>
<name>A0AAD9GAH4_BABDI</name>
<keyword evidence="6" id="KW-1185">Reference proteome</keyword>
<dbReference type="Proteomes" id="UP001195914">
    <property type="component" value="Unassembled WGS sequence"/>
</dbReference>
<gene>
    <name evidence="5" type="ORF">X943_001665</name>
</gene>
<dbReference type="InterPro" id="IPR029056">
    <property type="entry name" value="Ribokinase-like"/>
</dbReference>
<feature type="domain" description="Carbohydrate kinase PfkB" evidence="4">
    <location>
        <begin position="51"/>
        <end position="327"/>
    </location>
</feature>
<organism evidence="5 6">
    <name type="scientific">Babesia divergens</name>
    <dbReference type="NCBI Taxonomy" id="32595"/>
    <lineage>
        <taxon>Eukaryota</taxon>
        <taxon>Sar</taxon>
        <taxon>Alveolata</taxon>
        <taxon>Apicomplexa</taxon>
        <taxon>Aconoidasida</taxon>
        <taxon>Piroplasmida</taxon>
        <taxon>Babesiidae</taxon>
        <taxon>Babesia</taxon>
    </lineage>
</organism>
<evidence type="ECO:0000256" key="1">
    <source>
        <dbReference type="ARBA" id="ARBA00010688"/>
    </source>
</evidence>
<comment type="caution">
    <text evidence="5">The sequence shown here is derived from an EMBL/GenBank/DDBJ whole genome shotgun (WGS) entry which is preliminary data.</text>
</comment>
<protein>
    <submittedName>
        <fullName evidence="5">Ribokinase-like superfamily protein</fullName>
    </submittedName>
</protein>
<dbReference type="EMBL" id="JAHBMH010000062">
    <property type="protein sequence ID" value="KAK1934801.1"/>
    <property type="molecule type" value="Genomic_DNA"/>
</dbReference>
<dbReference type="PANTHER" id="PTHR43320">
    <property type="entry name" value="SUGAR KINASE"/>
    <property type="match status" value="1"/>
</dbReference>
<sequence length="343" mass="37354">MLGGDILENGPGRILMVGHPMMDIYACVEQDVIDITGVRRGESNRISLDVFNVLQEKVRVNSKNPGGSCASTARSYAYLGGNVSYFGICGEDELATKFEDCLTECGVKVLSIRKKDHPTSQTYCLVTPDAERTMCVLFGASHTLKLGDMDGSIMDNFDFYVVSGYMFADEDQTAFTHYMVDEALKRGKRIITTFSNSFCVRRNGHFLKPIAEKSAYITGNLEEFTELYEMNDREALFSMFEKRTVGENPMNIAVVITMGAEGAVIIYQGKRLHIPAPPVEKVVDTTGAGDFFAGGVLYGLLNGLSVRKAGALGAVMAGDIIGHVGTLITDDLPARVKAVMESA</sequence>
<proteinExistence type="inferred from homology"/>
<evidence type="ECO:0000259" key="4">
    <source>
        <dbReference type="Pfam" id="PF00294"/>
    </source>
</evidence>
<comment type="similarity">
    <text evidence="1">Belongs to the carbohydrate kinase PfkB family.</text>
</comment>
<dbReference type="PANTHER" id="PTHR43320:SF3">
    <property type="entry name" value="CARBOHYDRATE KINASE PFKB DOMAIN-CONTAINING PROTEIN"/>
    <property type="match status" value="1"/>
</dbReference>
<accession>A0AAD9GAH4</accession>
<dbReference type="Gene3D" id="3.30.1110.10">
    <property type="match status" value="1"/>
</dbReference>
<evidence type="ECO:0000313" key="5">
    <source>
        <dbReference type="EMBL" id="KAK1934801.1"/>
    </source>
</evidence>
<dbReference type="InterPro" id="IPR052700">
    <property type="entry name" value="Carb_kinase_PfkB-like"/>
</dbReference>
<dbReference type="InterPro" id="IPR002173">
    <property type="entry name" value="Carboh/pur_kinase_PfkB_CS"/>
</dbReference>
<dbReference type="PROSITE" id="PS00584">
    <property type="entry name" value="PFKB_KINASES_2"/>
    <property type="match status" value="1"/>
</dbReference>
<reference evidence="5" key="2">
    <citation type="submission" date="2021-05" db="EMBL/GenBank/DDBJ databases">
        <authorList>
            <person name="Pain A."/>
        </authorList>
    </citation>
    <scope>NUCLEOTIDE SEQUENCE</scope>
    <source>
        <strain evidence="5">1802A</strain>
    </source>
</reference>
<dbReference type="Gene3D" id="3.40.1190.20">
    <property type="match status" value="1"/>
</dbReference>
<dbReference type="GO" id="GO:0016301">
    <property type="term" value="F:kinase activity"/>
    <property type="evidence" value="ECO:0007669"/>
    <property type="project" value="UniProtKB-KW"/>
</dbReference>
<dbReference type="Pfam" id="PF00294">
    <property type="entry name" value="PfkB"/>
    <property type="match status" value="1"/>
</dbReference>
<dbReference type="CDD" id="cd01168">
    <property type="entry name" value="adenosine_kinase"/>
    <property type="match status" value="1"/>
</dbReference>
<dbReference type="AlphaFoldDB" id="A0AAD9GAH4"/>
<keyword evidence="3" id="KW-0418">Kinase</keyword>
<keyword evidence="2" id="KW-0808">Transferase</keyword>
<dbReference type="InterPro" id="IPR011611">
    <property type="entry name" value="PfkB_dom"/>
</dbReference>